<dbReference type="GO" id="GO:0022625">
    <property type="term" value="C:cytosolic large ribosomal subunit"/>
    <property type="evidence" value="ECO:0007669"/>
    <property type="project" value="TreeGrafter"/>
</dbReference>
<organism evidence="5 6">
    <name type="scientific">Kipferlia bialata</name>
    <dbReference type="NCBI Taxonomy" id="797122"/>
    <lineage>
        <taxon>Eukaryota</taxon>
        <taxon>Metamonada</taxon>
        <taxon>Carpediemonas-like organisms</taxon>
        <taxon>Kipferlia</taxon>
    </lineage>
</organism>
<evidence type="ECO:0000256" key="3">
    <source>
        <dbReference type="ARBA" id="ARBA00023274"/>
    </source>
</evidence>
<dbReference type="Gene3D" id="2.30.30.30">
    <property type="match status" value="1"/>
</dbReference>
<keyword evidence="2" id="KW-0689">Ribosomal protein</keyword>
<dbReference type="InterPro" id="IPR039660">
    <property type="entry name" value="Ribosomal_eL14"/>
</dbReference>
<dbReference type="GO" id="GO:0003723">
    <property type="term" value="F:RNA binding"/>
    <property type="evidence" value="ECO:0007669"/>
    <property type="project" value="InterPro"/>
</dbReference>
<evidence type="ECO:0000256" key="2">
    <source>
        <dbReference type="ARBA" id="ARBA00022980"/>
    </source>
</evidence>
<feature type="domain" description="Large ribosomal subunit protein eL14" evidence="4">
    <location>
        <begin position="47"/>
        <end position="119"/>
    </location>
</feature>
<dbReference type="OrthoDB" id="1875589at2759"/>
<dbReference type="SUPFAM" id="SSF50104">
    <property type="entry name" value="Translation proteins SH3-like domain"/>
    <property type="match status" value="1"/>
</dbReference>
<dbReference type="GO" id="GO:0006412">
    <property type="term" value="P:translation"/>
    <property type="evidence" value="ECO:0007669"/>
    <property type="project" value="InterPro"/>
</dbReference>
<sequence length="124" mass="14031">MTFTRFVEVGRLVYIDQGKFCGKVAVIYDIIDRNLVMIDGPTTGVSRSVCNVKHIVLTKHTVGIERAATSKQISAALKEEGAMEAFTTSKWGMKIAGQIRRKQLTDFERFQVKLLKQRRAQLLK</sequence>
<dbReference type="GO" id="GO:0003735">
    <property type="term" value="F:structural constituent of ribosome"/>
    <property type="evidence" value="ECO:0007669"/>
    <property type="project" value="InterPro"/>
</dbReference>
<comment type="similarity">
    <text evidence="1">Belongs to the eukaryotic ribosomal protein eL14 family.</text>
</comment>
<dbReference type="InterPro" id="IPR008991">
    <property type="entry name" value="Translation_prot_SH3-like_sf"/>
</dbReference>
<comment type="caution">
    <text evidence="5">The sequence shown here is derived from an EMBL/GenBank/DDBJ whole genome shotgun (WGS) entry which is preliminary data.</text>
</comment>
<name>A0A391NKM3_9EUKA</name>
<reference evidence="5 6" key="1">
    <citation type="journal article" date="2018" name="PLoS ONE">
        <title>The draft genome of Kipferlia bialata reveals reductive genome evolution in fornicate parasites.</title>
        <authorList>
            <person name="Tanifuji G."/>
            <person name="Takabayashi S."/>
            <person name="Kume K."/>
            <person name="Takagi M."/>
            <person name="Nakayama T."/>
            <person name="Kamikawa R."/>
            <person name="Inagaki Y."/>
            <person name="Hashimoto T."/>
        </authorList>
    </citation>
    <scope>NUCLEOTIDE SEQUENCE [LARGE SCALE GENOMIC DNA]</scope>
    <source>
        <strain evidence="5">NY0173</strain>
    </source>
</reference>
<dbReference type="Gene3D" id="6.10.250.2270">
    <property type="match status" value="1"/>
</dbReference>
<dbReference type="InterPro" id="IPR014722">
    <property type="entry name" value="Rib_uL2_dom2"/>
</dbReference>
<keyword evidence="6" id="KW-1185">Reference proteome</keyword>
<dbReference type="CDD" id="cd23702">
    <property type="entry name" value="eL14"/>
    <property type="match status" value="1"/>
</dbReference>
<dbReference type="EMBL" id="BDIP01000954">
    <property type="protein sequence ID" value="GCA62584.1"/>
    <property type="molecule type" value="Genomic_DNA"/>
</dbReference>
<evidence type="ECO:0000256" key="1">
    <source>
        <dbReference type="ARBA" id="ARBA00006592"/>
    </source>
</evidence>
<evidence type="ECO:0000313" key="6">
    <source>
        <dbReference type="Proteomes" id="UP000265618"/>
    </source>
</evidence>
<dbReference type="InterPro" id="IPR002784">
    <property type="entry name" value="Ribosomal_eL14_dom"/>
</dbReference>
<dbReference type="PANTHER" id="PTHR11127">
    <property type="entry name" value="60S RIBOSOMAL PROTEIN L14"/>
    <property type="match status" value="1"/>
</dbReference>
<dbReference type="Proteomes" id="UP000265618">
    <property type="component" value="Unassembled WGS sequence"/>
</dbReference>
<protein>
    <recommendedName>
        <fullName evidence="4">Large ribosomal subunit protein eL14 domain-containing protein</fullName>
    </recommendedName>
</protein>
<dbReference type="GO" id="GO:0042273">
    <property type="term" value="P:ribosomal large subunit biogenesis"/>
    <property type="evidence" value="ECO:0007669"/>
    <property type="project" value="TreeGrafter"/>
</dbReference>
<dbReference type="AlphaFoldDB" id="A0A391NKM3"/>
<accession>A0A391NKM3</accession>
<dbReference type="Pfam" id="PF01929">
    <property type="entry name" value="Ribosomal_L14e"/>
    <property type="match status" value="1"/>
</dbReference>
<proteinExistence type="inferred from homology"/>
<keyword evidence="3" id="KW-0687">Ribonucleoprotein</keyword>
<dbReference type="PANTHER" id="PTHR11127:SF2">
    <property type="entry name" value="LARGE RIBOSOMAL SUBUNIT PROTEIN EL14"/>
    <property type="match status" value="1"/>
</dbReference>
<evidence type="ECO:0000313" key="5">
    <source>
        <dbReference type="EMBL" id="GCA62584.1"/>
    </source>
</evidence>
<evidence type="ECO:0000259" key="4">
    <source>
        <dbReference type="Pfam" id="PF01929"/>
    </source>
</evidence>
<gene>
    <name evidence="5" type="ORF">KIPB_004454</name>
</gene>